<dbReference type="SUPFAM" id="SSF48264">
    <property type="entry name" value="Cytochrome P450"/>
    <property type="match status" value="1"/>
</dbReference>
<comment type="similarity">
    <text evidence="6">Belongs to the cytochrome P450 family.</text>
</comment>
<evidence type="ECO:0000256" key="2">
    <source>
        <dbReference type="ARBA" id="ARBA00022723"/>
    </source>
</evidence>
<dbReference type="PROSITE" id="PS00086">
    <property type="entry name" value="CYTOCHROME_P450"/>
    <property type="match status" value="1"/>
</dbReference>
<dbReference type="GO" id="GO:0004497">
    <property type="term" value="F:monooxygenase activity"/>
    <property type="evidence" value="ECO:0007669"/>
    <property type="project" value="UniProtKB-KW"/>
</dbReference>
<dbReference type="Pfam" id="PF00067">
    <property type="entry name" value="p450"/>
    <property type="match status" value="1"/>
</dbReference>
<dbReference type="GO" id="GO:0020037">
    <property type="term" value="F:heme binding"/>
    <property type="evidence" value="ECO:0007669"/>
    <property type="project" value="InterPro"/>
</dbReference>
<dbReference type="EMBL" id="MU856902">
    <property type="protein sequence ID" value="KAK4154823.1"/>
    <property type="molecule type" value="Genomic_DNA"/>
</dbReference>
<dbReference type="GO" id="GO:0016705">
    <property type="term" value="F:oxidoreductase activity, acting on paired donors, with incorporation or reduction of molecular oxygen"/>
    <property type="evidence" value="ECO:0007669"/>
    <property type="project" value="InterPro"/>
</dbReference>
<dbReference type="InterPro" id="IPR036396">
    <property type="entry name" value="Cyt_P450_sf"/>
</dbReference>
<keyword evidence="2 6" id="KW-0479">Metal-binding</keyword>
<dbReference type="InterPro" id="IPR001128">
    <property type="entry name" value="Cyt_P450"/>
</dbReference>
<comment type="cofactor">
    <cofactor evidence="1">
        <name>heme</name>
        <dbReference type="ChEBI" id="CHEBI:30413"/>
    </cofactor>
</comment>
<comment type="caution">
    <text evidence="7">The sequence shown here is derived from an EMBL/GenBank/DDBJ whole genome shotgun (WGS) entry which is preliminary data.</text>
</comment>
<evidence type="ECO:0000256" key="3">
    <source>
        <dbReference type="ARBA" id="ARBA00023002"/>
    </source>
</evidence>
<evidence type="ECO:0000256" key="5">
    <source>
        <dbReference type="ARBA" id="ARBA00023033"/>
    </source>
</evidence>
<gene>
    <name evidence="7" type="ORF">C8A00DRAFT_14107</name>
</gene>
<reference evidence="7" key="1">
    <citation type="journal article" date="2023" name="Mol. Phylogenet. Evol.">
        <title>Genome-scale phylogeny and comparative genomics of the fungal order Sordariales.</title>
        <authorList>
            <person name="Hensen N."/>
            <person name="Bonometti L."/>
            <person name="Westerberg I."/>
            <person name="Brannstrom I.O."/>
            <person name="Guillou S."/>
            <person name="Cros-Aarteil S."/>
            <person name="Calhoun S."/>
            <person name="Haridas S."/>
            <person name="Kuo A."/>
            <person name="Mondo S."/>
            <person name="Pangilinan J."/>
            <person name="Riley R."/>
            <person name="LaButti K."/>
            <person name="Andreopoulos B."/>
            <person name="Lipzen A."/>
            <person name="Chen C."/>
            <person name="Yan M."/>
            <person name="Daum C."/>
            <person name="Ng V."/>
            <person name="Clum A."/>
            <person name="Steindorff A."/>
            <person name="Ohm R.A."/>
            <person name="Martin F."/>
            <person name="Silar P."/>
            <person name="Natvig D.O."/>
            <person name="Lalanne C."/>
            <person name="Gautier V."/>
            <person name="Ament-Velasquez S.L."/>
            <person name="Kruys A."/>
            <person name="Hutchinson M.I."/>
            <person name="Powell A.J."/>
            <person name="Barry K."/>
            <person name="Miller A.N."/>
            <person name="Grigoriev I.V."/>
            <person name="Debuchy R."/>
            <person name="Gladieux P."/>
            <person name="Hiltunen Thoren M."/>
            <person name="Johannesson H."/>
        </authorList>
    </citation>
    <scope>NUCLEOTIDE SEQUENCE</scope>
    <source>
        <strain evidence="7">CBS 538.74</strain>
    </source>
</reference>
<evidence type="ECO:0000313" key="8">
    <source>
        <dbReference type="Proteomes" id="UP001302745"/>
    </source>
</evidence>
<keyword evidence="6" id="KW-0349">Heme</keyword>
<dbReference type="PANTHER" id="PTHR24303:SF31">
    <property type="entry name" value="CYTOCHROME P450 307A1-RELATED"/>
    <property type="match status" value="1"/>
</dbReference>
<keyword evidence="4 6" id="KW-0408">Iron</keyword>
<sequence length="329" mass="37894">MAEFWTDRSPTIAERLLAETPGVSPDSKTDLLARNTVHEKILLTTWFGRKQLSRLYNLIPWTSSRKDVDTFNSAWKQFNFAVMREAEAKQLPCPIREVYQEVLAGNITEIMWLQTIDEILFTNLDVTSGVLSFLLINLAINQPAQAELRAEIQQVGTEPTAMEDYIRKTNTLLEYTGLESGRLCPPVWFTLPEYAAVDIDIGGYRIKAGTVCLIDTARLNTESRVWTPEKQIPSEPEVNGRIIYPQRFRSMSPTTYRWSLLRFGMGGRQCMGKNFASRMTKQFLVEVLTRYRVELDGERPVKQWGALNVELRDDRFTIMPKQNIRFVKI</sequence>
<proteinExistence type="inferred from homology"/>
<protein>
    <submittedName>
        <fullName evidence="7">Cytochrome P450</fullName>
    </submittedName>
</protein>
<evidence type="ECO:0000313" key="7">
    <source>
        <dbReference type="EMBL" id="KAK4154823.1"/>
    </source>
</evidence>
<reference evidence="7" key="2">
    <citation type="submission" date="2023-05" db="EMBL/GenBank/DDBJ databases">
        <authorList>
            <consortium name="Lawrence Berkeley National Laboratory"/>
            <person name="Steindorff A."/>
            <person name="Hensen N."/>
            <person name="Bonometti L."/>
            <person name="Westerberg I."/>
            <person name="Brannstrom I.O."/>
            <person name="Guillou S."/>
            <person name="Cros-Aarteil S."/>
            <person name="Calhoun S."/>
            <person name="Haridas S."/>
            <person name="Kuo A."/>
            <person name="Mondo S."/>
            <person name="Pangilinan J."/>
            <person name="Riley R."/>
            <person name="Labutti K."/>
            <person name="Andreopoulos B."/>
            <person name="Lipzen A."/>
            <person name="Chen C."/>
            <person name="Yanf M."/>
            <person name="Daum C."/>
            <person name="Ng V."/>
            <person name="Clum A."/>
            <person name="Ohm R."/>
            <person name="Martin F."/>
            <person name="Silar P."/>
            <person name="Natvig D."/>
            <person name="Lalanne C."/>
            <person name="Gautier V."/>
            <person name="Ament-Velasquez S.L."/>
            <person name="Kruys A."/>
            <person name="Hutchinson M.I."/>
            <person name="Powell A.J."/>
            <person name="Barry K."/>
            <person name="Miller A.N."/>
            <person name="Grigoriev I.V."/>
            <person name="Debuchy R."/>
            <person name="Gladieux P."/>
            <person name="Thoren M.H."/>
            <person name="Johannesson H."/>
        </authorList>
    </citation>
    <scope>NUCLEOTIDE SEQUENCE</scope>
    <source>
        <strain evidence="7">CBS 538.74</strain>
    </source>
</reference>
<keyword evidence="8" id="KW-1185">Reference proteome</keyword>
<name>A0AAN6ZYF4_9PEZI</name>
<dbReference type="Gene3D" id="1.10.630.10">
    <property type="entry name" value="Cytochrome P450"/>
    <property type="match status" value="1"/>
</dbReference>
<keyword evidence="5 6" id="KW-0503">Monooxygenase</keyword>
<dbReference type="Proteomes" id="UP001302745">
    <property type="component" value="Unassembled WGS sequence"/>
</dbReference>
<dbReference type="PANTHER" id="PTHR24303">
    <property type="entry name" value="HEME-BINDING MONOOXYGENASE FAMILY"/>
    <property type="match status" value="1"/>
</dbReference>
<keyword evidence="3 6" id="KW-0560">Oxidoreductase</keyword>
<accession>A0AAN6ZYF4</accession>
<dbReference type="InterPro" id="IPR017972">
    <property type="entry name" value="Cyt_P450_CS"/>
</dbReference>
<organism evidence="7 8">
    <name type="scientific">Chaetomidium leptoderma</name>
    <dbReference type="NCBI Taxonomy" id="669021"/>
    <lineage>
        <taxon>Eukaryota</taxon>
        <taxon>Fungi</taxon>
        <taxon>Dikarya</taxon>
        <taxon>Ascomycota</taxon>
        <taxon>Pezizomycotina</taxon>
        <taxon>Sordariomycetes</taxon>
        <taxon>Sordariomycetidae</taxon>
        <taxon>Sordariales</taxon>
        <taxon>Chaetomiaceae</taxon>
        <taxon>Chaetomidium</taxon>
    </lineage>
</organism>
<evidence type="ECO:0000256" key="4">
    <source>
        <dbReference type="ARBA" id="ARBA00023004"/>
    </source>
</evidence>
<evidence type="ECO:0000256" key="6">
    <source>
        <dbReference type="RuleBase" id="RU000461"/>
    </source>
</evidence>
<dbReference type="GO" id="GO:0005506">
    <property type="term" value="F:iron ion binding"/>
    <property type="evidence" value="ECO:0007669"/>
    <property type="project" value="InterPro"/>
</dbReference>
<evidence type="ECO:0000256" key="1">
    <source>
        <dbReference type="ARBA" id="ARBA00001971"/>
    </source>
</evidence>
<dbReference type="AlphaFoldDB" id="A0AAN6ZYF4"/>